<dbReference type="KEGG" id="ahel:Q31a_36510"/>
<dbReference type="EMBL" id="CP036298">
    <property type="protein sequence ID" value="QDV25327.1"/>
    <property type="molecule type" value="Genomic_DNA"/>
</dbReference>
<proteinExistence type="predicted"/>
<name>A0A518G9Q1_9BACT</name>
<evidence type="ECO:0000313" key="3">
    <source>
        <dbReference type="Proteomes" id="UP000318017"/>
    </source>
</evidence>
<evidence type="ECO:0000256" key="1">
    <source>
        <dbReference type="SAM" id="MobiDB-lite"/>
    </source>
</evidence>
<feature type="region of interest" description="Disordered" evidence="1">
    <location>
        <begin position="126"/>
        <end position="150"/>
    </location>
</feature>
<sequence length="150" mass="16497">MHSPQAIELDDRTVNGLADAVRDHSAATYLEKIFAAGSMSGMPHESVRLYLDKAVADLAGTSTPSFELRCLMEQFVINHHTSMLMKARGVDAANVDHCTDYIRLSTQLDSENRQILKLIASLQLKQQASNSTSQPSSKKRPRNKLVSNAA</sequence>
<dbReference type="Proteomes" id="UP000318017">
    <property type="component" value="Chromosome"/>
</dbReference>
<gene>
    <name evidence="2" type="ORF">Q31a_36510</name>
</gene>
<protein>
    <submittedName>
        <fullName evidence="2">Uncharacterized protein</fullName>
    </submittedName>
</protein>
<feature type="compositionally biased region" description="Polar residues" evidence="1">
    <location>
        <begin position="126"/>
        <end position="136"/>
    </location>
</feature>
<evidence type="ECO:0000313" key="2">
    <source>
        <dbReference type="EMBL" id="QDV25327.1"/>
    </source>
</evidence>
<keyword evidence="3" id="KW-1185">Reference proteome</keyword>
<organism evidence="2 3">
    <name type="scientific">Aureliella helgolandensis</name>
    <dbReference type="NCBI Taxonomy" id="2527968"/>
    <lineage>
        <taxon>Bacteria</taxon>
        <taxon>Pseudomonadati</taxon>
        <taxon>Planctomycetota</taxon>
        <taxon>Planctomycetia</taxon>
        <taxon>Pirellulales</taxon>
        <taxon>Pirellulaceae</taxon>
        <taxon>Aureliella</taxon>
    </lineage>
</organism>
<accession>A0A518G9Q1</accession>
<dbReference type="AlphaFoldDB" id="A0A518G9Q1"/>
<dbReference type="RefSeq" id="WP_145080237.1">
    <property type="nucleotide sequence ID" value="NZ_CP036298.1"/>
</dbReference>
<reference evidence="2 3" key="1">
    <citation type="submission" date="2019-02" db="EMBL/GenBank/DDBJ databases">
        <title>Deep-cultivation of Planctomycetes and their phenomic and genomic characterization uncovers novel biology.</title>
        <authorList>
            <person name="Wiegand S."/>
            <person name="Jogler M."/>
            <person name="Boedeker C."/>
            <person name="Pinto D."/>
            <person name="Vollmers J."/>
            <person name="Rivas-Marin E."/>
            <person name="Kohn T."/>
            <person name="Peeters S.H."/>
            <person name="Heuer A."/>
            <person name="Rast P."/>
            <person name="Oberbeckmann S."/>
            <person name="Bunk B."/>
            <person name="Jeske O."/>
            <person name="Meyerdierks A."/>
            <person name="Storesund J.E."/>
            <person name="Kallscheuer N."/>
            <person name="Luecker S."/>
            <person name="Lage O.M."/>
            <person name="Pohl T."/>
            <person name="Merkel B.J."/>
            <person name="Hornburger P."/>
            <person name="Mueller R.-W."/>
            <person name="Bruemmer F."/>
            <person name="Labrenz M."/>
            <person name="Spormann A.M."/>
            <person name="Op den Camp H."/>
            <person name="Overmann J."/>
            <person name="Amann R."/>
            <person name="Jetten M.S.M."/>
            <person name="Mascher T."/>
            <person name="Medema M.H."/>
            <person name="Devos D.P."/>
            <person name="Kaster A.-K."/>
            <person name="Ovreas L."/>
            <person name="Rohde M."/>
            <person name="Galperin M.Y."/>
            <person name="Jogler C."/>
        </authorList>
    </citation>
    <scope>NUCLEOTIDE SEQUENCE [LARGE SCALE GENOMIC DNA]</scope>
    <source>
        <strain evidence="2 3">Q31a</strain>
    </source>
</reference>